<reference evidence="3" key="1">
    <citation type="journal article" date="2019" name="Sci. Rep.">
        <title>Draft genome of Tanacetum cinerariifolium, the natural source of mosquito coil.</title>
        <authorList>
            <person name="Yamashiro T."/>
            <person name="Shiraishi A."/>
            <person name="Satake H."/>
            <person name="Nakayama K."/>
        </authorList>
    </citation>
    <scope>NUCLEOTIDE SEQUENCE</scope>
</reference>
<evidence type="ECO:0000256" key="2">
    <source>
        <dbReference type="SAM" id="MobiDB-lite"/>
    </source>
</evidence>
<evidence type="ECO:0000256" key="1">
    <source>
        <dbReference type="SAM" id="Coils"/>
    </source>
</evidence>
<name>A0A699JW09_TANCI</name>
<keyword evidence="1" id="KW-0175">Coiled coil</keyword>
<comment type="caution">
    <text evidence="3">The sequence shown here is derived from an EMBL/GenBank/DDBJ whole genome shotgun (WGS) entry which is preliminary data.</text>
</comment>
<dbReference type="Pfam" id="PF14223">
    <property type="entry name" value="Retrotran_gag_2"/>
    <property type="match status" value="1"/>
</dbReference>
<evidence type="ECO:0000313" key="3">
    <source>
        <dbReference type="EMBL" id="GFA61630.1"/>
    </source>
</evidence>
<dbReference type="EMBL" id="BKCJ010455798">
    <property type="protein sequence ID" value="GFA61630.1"/>
    <property type="molecule type" value="Genomic_DNA"/>
</dbReference>
<feature type="compositionally biased region" description="Polar residues" evidence="2">
    <location>
        <begin position="525"/>
        <end position="542"/>
    </location>
</feature>
<gene>
    <name evidence="3" type="ORF">Tci_633602</name>
</gene>
<dbReference type="AlphaFoldDB" id="A0A699JW09"/>
<feature type="coiled-coil region" evidence="1">
    <location>
        <begin position="301"/>
        <end position="328"/>
    </location>
</feature>
<proteinExistence type="predicted"/>
<organism evidence="3">
    <name type="scientific">Tanacetum cinerariifolium</name>
    <name type="common">Dalmatian daisy</name>
    <name type="synonym">Chrysanthemum cinerariifolium</name>
    <dbReference type="NCBI Taxonomy" id="118510"/>
    <lineage>
        <taxon>Eukaryota</taxon>
        <taxon>Viridiplantae</taxon>
        <taxon>Streptophyta</taxon>
        <taxon>Embryophyta</taxon>
        <taxon>Tracheophyta</taxon>
        <taxon>Spermatophyta</taxon>
        <taxon>Magnoliopsida</taxon>
        <taxon>eudicotyledons</taxon>
        <taxon>Gunneridae</taxon>
        <taxon>Pentapetalae</taxon>
        <taxon>asterids</taxon>
        <taxon>campanulids</taxon>
        <taxon>Asterales</taxon>
        <taxon>Asteraceae</taxon>
        <taxon>Asteroideae</taxon>
        <taxon>Anthemideae</taxon>
        <taxon>Anthemidinae</taxon>
        <taxon>Tanacetum</taxon>
    </lineage>
</organism>
<feature type="region of interest" description="Disordered" evidence="2">
    <location>
        <begin position="523"/>
        <end position="602"/>
    </location>
</feature>
<protein>
    <submittedName>
        <fullName evidence="3">Ribonuclease H-like domain-containing protein</fullName>
    </submittedName>
</protein>
<feature type="non-terminal residue" evidence="3">
    <location>
        <position position="646"/>
    </location>
</feature>
<accession>A0A699JW09</accession>
<feature type="compositionally biased region" description="Basic residues" evidence="2">
    <location>
        <begin position="565"/>
        <end position="576"/>
    </location>
</feature>
<sequence length="646" mass="71680">MRIEQYFLMTDYSLWEVILNGDSYVLTRLVEGVAQPVAPTTVEQKLARKNELKARGTLLMALLNKHQLKFNSHKDAKSLMEAIEKRFGGNTETKKVQKTLLKQQFENFSGSSSEGLDLIHDRLQKLVSQLEIHGTDLEDKSLNDLFNSLKIYESEVKHSSSLGTDSQNLAFVSSTPADSTNDSVSAAVNVFAVGTKLSASTLPNINADDLEEMDLKWQMAMLIMRARKECRSPKDSRRIAVAEPQRRNILVETSTSNALVSHCDGTCSYDWSYQAKEEPTNFSLMAFSSSSSNSSSDYTALATLRQKLDTTKKEMDDLNMKLEKFQTSSKRLTDLLASQTSEKAGLGYNSKVFTQAMFDCDNYYSSESDNDSWPPSNLYDRFIPSGGYHAVPSSVAGTFMPPKPDLVFHTHPSDENEHLAFNVTKDVPSFAQSTELVKSPRHSGLLSPPPMSVASPVPLRTHSPLKGLRRTKKTYFVCKSETHLIKDYDFYARKLDQKSYASRDVHKQYAPMNHSKFHLHKVSAASPSKSQPVLPTAASTVSAVKPKFSKTRPKIASHAVSKSKSPLRRPFTRHSSSKPSTSPHRVSAAKPSAGNPQQALKDKGVIDSGCSRHMIGNMSYLFNFEELNEGYVAFGGNPKGGKITGK</sequence>